<dbReference type="InterPro" id="IPR037401">
    <property type="entry name" value="SnoaL-like"/>
</dbReference>
<evidence type="ECO:0000313" key="2">
    <source>
        <dbReference type="EMBL" id="XDQ05543.1"/>
    </source>
</evidence>
<dbReference type="AlphaFoldDB" id="A0AB39MLB4"/>
<dbReference type="InterPro" id="IPR032710">
    <property type="entry name" value="NTF2-like_dom_sf"/>
</dbReference>
<dbReference type="Pfam" id="PF13474">
    <property type="entry name" value="SnoaL_3"/>
    <property type="match status" value="1"/>
</dbReference>
<accession>A0AB39MLB4</accession>
<sequence>MTADSDRQIRELLETRTRAFGRRDAAAAAADYADDLVLYDAVGPFVRRGEDSADRLEKWIASYRTGIGHEIRDLEITAGADLAFCHFLVRVSGTMRDNTEVGMWVRATSCLRRQGDTWTIVHEHASVPFDADTGHAVLRGAL</sequence>
<feature type="domain" description="SnoaL-like" evidence="1">
    <location>
        <begin position="9"/>
        <end position="129"/>
    </location>
</feature>
<evidence type="ECO:0000259" key="1">
    <source>
        <dbReference type="Pfam" id="PF13474"/>
    </source>
</evidence>
<dbReference type="SUPFAM" id="SSF54427">
    <property type="entry name" value="NTF2-like"/>
    <property type="match status" value="1"/>
</dbReference>
<name>A0AB39MLB4_9ACTN</name>
<gene>
    <name evidence="2" type="ORF">AB5J58_37695</name>
</gene>
<dbReference type="EMBL" id="CP163431">
    <property type="protein sequence ID" value="XDQ05543.1"/>
    <property type="molecule type" value="Genomic_DNA"/>
</dbReference>
<organism evidence="2">
    <name type="scientific">Streptomyces sp. R08</name>
    <dbReference type="NCBI Taxonomy" id="3238624"/>
    <lineage>
        <taxon>Bacteria</taxon>
        <taxon>Bacillati</taxon>
        <taxon>Actinomycetota</taxon>
        <taxon>Actinomycetes</taxon>
        <taxon>Kitasatosporales</taxon>
        <taxon>Streptomycetaceae</taxon>
        <taxon>Streptomyces</taxon>
    </lineage>
</organism>
<proteinExistence type="predicted"/>
<dbReference type="RefSeq" id="WP_369190716.1">
    <property type="nucleotide sequence ID" value="NZ_CP163431.1"/>
</dbReference>
<reference evidence="2" key="1">
    <citation type="submission" date="2024-07" db="EMBL/GenBank/DDBJ databases">
        <authorList>
            <person name="Yu S.T."/>
        </authorList>
    </citation>
    <scope>NUCLEOTIDE SEQUENCE</scope>
    <source>
        <strain evidence="2">R08</strain>
    </source>
</reference>
<protein>
    <submittedName>
        <fullName evidence="2">Nuclear transport factor 2 family protein</fullName>
    </submittedName>
</protein>
<dbReference type="Gene3D" id="3.10.450.50">
    <property type="match status" value="1"/>
</dbReference>